<dbReference type="GO" id="GO:0008270">
    <property type="term" value="F:zinc ion binding"/>
    <property type="evidence" value="ECO:0007669"/>
    <property type="project" value="InterPro"/>
</dbReference>
<evidence type="ECO:0000313" key="9">
    <source>
        <dbReference type="Proteomes" id="UP000184304"/>
    </source>
</evidence>
<evidence type="ECO:0000256" key="6">
    <source>
        <dbReference type="SAM" id="MobiDB-lite"/>
    </source>
</evidence>
<evidence type="ECO:0000259" key="7">
    <source>
        <dbReference type="PROSITE" id="PS01124"/>
    </source>
</evidence>
<comment type="cofactor">
    <cofactor evidence="1">
        <name>Zn(2+)</name>
        <dbReference type="ChEBI" id="CHEBI:29105"/>
    </cofactor>
</comment>
<dbReference type="Pfam" id="PF02805">
    <property type="entry name" value="Ada_Zn_binding"/>
    <property type="match status" value="1"/>
</dbReference>
<dbReference type="GO" id="GO:0006281">
    <property type="term" value="P:DNA repair"/>
    <property type="evidence" value="ECO:0007669"/>
    <property type="project" value="InterPro"/>
</dbReference>
<evidence type="ECO:0000256" key="5">
    <source>
        <dbReference type="ARBA" id="ARBA00023163"/>
    </source>
</evidence>
<dbReference type="Gene3D" id="1.10.10.60">
    <property type="entry name" value="Homeodomain-like"/>
    <property type="match status" value="1"/>
</dbReference>
<evidence type="ECO:0000256" key="1">
    <source>
        <dbReference type="ARBA" id="ARBA00001947"/>
    </source>
</evidence>
<keyword evidence="5" id="KW-0804">Transcription</keyword>
<dbReference type="STRING" id="767770.A0A1L9N534"/>
<organism evidence="8 9">
    <name type="scientific">Aspergillus tubingensis (strain CBS 134.48)</name>
    <dbReference type="NCBI Taxonomy" id="767770"/>
    <lineage>
        <taxon>Eukaryota</taxon>
        <taxon>Fungi</taxon>
        <taxon>Dikarya</taxon>
        <taxon>Ascomycota</taxon>
        <taxon>Pezizomycotina</taxon>
        <taxon>Eurotiomycetes</taxon>
        <taxon>Eurotiomycetidae</taxon>
        <taxon>Eurotiales</taxon>
        <taxon>Aspergillaceae</taxon>
        <taxon>Aspergillus</taxon>
        <taxon>Aspergillus subgen. Circumdati</taxon>
    </lineage>
</organism>
<keyword evidence="3" id="KW-0805">Transcription regulation</keyword>
<dbReference type="InterPro" id="IPR018060">
    <property type="entry name" value="HTH_AraC"/>
</dbReference>
<keyword evidence="9" id="KW-1185">Reference proteome</keyword>
<dbReference type="GO" id="GO:0003700">
    <property type="term" value="F:DNA-binding transcription factor activity"/>
    <property type="evidence" value="ECO:0007669"/>
    <property type="project" value="InterPro"/>
</dbReference>
<dbReference type="InterPro" id="IPR035451">
    <property type="entry name" value="Ada-like_dom_sf"/>
</dbReference>
<accession>A0A1L9N534</accession>
<name>A0A1L9N534_ASPTC</name>
<evidence type="ECO:0000313" key="8">
    <source>
        <dbReference type="EMBL" id="OJI84400.1"/>
    </source>
</evidence>
<dbReference type="GO" id="GO:0008168">
    <property type="term" value="F:methyltransferase activity"/>
    <property type="evidence" value="ECO:0007669"/>
    <property type="project" value="UniProtKB-KW"/>
</dbReference>
<evidence type="ECO:0000256" key="2">
    <source>
        <dbReference type="ARBA" id="ARBA00022603"/>
    </source>
</evidence>
<dbReference type="Proteomes" id="UP000184304">
    <property type="component" value="Unassembled WGS sequence"/>
</dbReference>
<keyword evidence="2" id="KW-0808">Transferase</keyword>
<dbReference type="AlphaFoldDB" id="A0A1L9N534"/>
<evidence type="ECO:0000256" key="3">
    <source>
        <dbReference type="ARBA" id="ARBA00023015"/>
    </source>
</evidence>
<dbReference type="PROSITE" id="PS01124">
    <property type="entry name" value="HTH_ARAC_FAMILY_2"/>
    <property type="match status" value="1"/>
</dbReference>
<feature type="domain" description="HTH araC/xylS-type" evidence="7">
    <location>
        <begin position="198"/>
        <end position="246"/>
    </location>
</feature>
<sequence length="352" mass="37974">MSMMHDTAATEIRNLALKVTNHSQIPCTPISLKNKWRRNSRTYNYHHRLLSYLHIQNTSPMITTTTISTMPPSQTLPPLPLPKPHPSTSSTSTRWLAIQTRDPRYTSTFVYAVLTTKIYCRPTCPARLARRANVRFYDTASQAERAGFRPCKRCKPEIVIDNGNNHNLLGANSNTTTTPSSIGGGTTTIFHPQIHSVQRACQTIRASVQAGSKPTLRMLAAEAGLTPSHFHRVFKRVVGVTVGRYVGDIVMRGKGVGGDGEGACREWVGGVGDGCGGDGNGAGAVVWNDFDVLLAAEEEDGFVATTTVAMQDVQPVQDHEELLAWRAVGSYGVGVGGGCSVEETLALGDGAL</sequence>
<dbReference type="VEuPathDB" id="FungiDB:ASPTUDRAFT_43463"/>
<reference evidence="9" key="1">
    <citation type="journal article" date="2017" name="Genome Biol.">
        <title>Comparative genomics reveals high biological diversity and specific adaptations in the industrially and medically important fungal genus Aspergillus.</title>
        <authorList>
            <person name="de Vries R.P."/>
            <person name="Riley R."/>
            <person name="Wiebenga A."/>
            <person name="Aguilar-Osorio G."/>
            <person name="Amillis S."/>
            <person name="Uchima C.A."/>
            <person name="Anderluh G."/>
            <person name="Asadollahi M."/>
            <person name="Askin M."/>
            <person name="Barry K."/>
            <person name="Battaglia E."/>
            <person name="Bayram O."/>
            <person name="Benocci T."/>
            <person name="Braus-Stromeyer S.A."/>
            <person name="Caldana C."/>
            <person name="Canovas D."/>
            <person name="Cerqueira G.C."/>
            <person name="Chen F."/>
            <person name="Chen W."/>
            <person name="Choi C."/>
            <person name="Clum A."/>
            <person name="Dos Santos R.A."/>
            <person name="Damasio A.R."/>
            <person name="Diallinas G."/>
            <person name="Emri T."/>
            <person name="Fekete E."/>
            <person name="Flipphi M."/>
            <person name="Freyberg S."/>
            <person name="Gallo A."/>
            <person name="Gournas C."/>
            <person name="Habgood R."/>
            <person name="Hainaut M."/>
            <person name="Harispe M.L."/>
            <person name="Henrissat B."/>
            <person name="Hilden K.S."/>
            <person name="Hope R."/>
            <person name="Hossain A."/>
            <person name="Karabika E."/>
            <person name="Karaffa L."/>
            <person name="Karanyi Z."/>
            <person name="Krasevec N."/>
            <person name="Kuo A."/>
            <person name="Kusch H."/>
            <person name="LaButti K."/>
            <person name="Lagendijk E.L."/>
            <person name="Lapidus A."/>
            <person name="Levasseur A."/>
            <person name="Lindquist E."/>
            <person name="Lipzen A."/>
            <person name="Logrieco A.F."/>
            <person name="MacCabe A."/>
            <person name="Maekelae M.R."/>
            <person name="Malavazi I."/>
            <person name="Melin P."/>
            <person name="Meyer V."/>
            <person name="Mielnichuk N."/>
            <person name="Miskei M."/>
            <person name="Molnar A.P."/>
            <person name="Mule G."/>
            <person name="Ngan C.Y."/>
            <person name="Orejas M."/>
            <person name="Orosz E."/>
            <person name="Ouedraogo J.P."/>
            <person name="Overkamp K.M."/>
            <person name="Park H.-S."/>
            <person name="Perrone G."/>
            <person name="Piumi F."/>
            <person name="Punt P.J."/>
            <person name="Ram A.F."/>
            <person name="Ramon A."/>
            <person name="Rauscher S."/>
            <person name="Record E."/>
            <person name="Riano-Pachon D.M."/>
            <person name="Robert V."/>
            <person name="Roehrig J."/>
            <person name="Ruller R."/>
            <person name="Salamov A."/>
            <person name="Salih N.S."/>
            <person name="Samson R.A."/>
            <person name="Sandor E."/>
            <person name="Sanguinetti M."/>
            <person name="Schuetze T."/>
            <person name="Sepcic K."/>
            <person name="Shelest E."/>
            <person name="Sherlock G."/>
            <person name="Sophianopoulou V."/>
            <person name="Squina F.M."/>
            <person name="Sun H."/>
            <person name="Susca A."/>
            <person name="Todd R.B."/>
            <person name="Tsang A."/>
            <person name="Unkles S.E."/>
            <person name="van de Wiele N."/>
            <person name="van Rossen-Uffink D."/>
            <person name="Oliveira J.V."/>
            <person name="Vesth T.C."/>
            <person name="Visser J."/>
            <person name="Yu J.-H."/>
            <person name="Zhou M."/>
            <person name="Andersen M.R."/>
            <person name="Archer D.B."/>
            <person name="Baker S.E."/>
            <person name="Benoit I."/>
            <person name="Brakhage A.A."/>
            <person name="Braus G.H."/>
            <person name="Fischer R."/>
            <person name="Frisvad J.C."/>
            <person name="Goldman G.H."/>
            <person name="Houbraken J."/>
            <person name="Oakley B."/>
            <person name="Pocsi I."/>
            <person name="Scazzocchio C."/>
            <person name="Seiboth B."/>
            <person name="vanKuyk P.A."/>
            <person name="Wortman J."/>
            <person name="Dyer P.S."/>
            <person name="Grigoriev I.V."/>
        </authorList>
    </citation>
    <scope>NUCLEOTIDE SEQUENCE [LARGE SCALE GENOMIC DNA]</scope>
    <source>
        <strain evidence="9">CBS 134.48</strain>
    </source>
</reference>
<evidence type="ECO:0000256" key="4">
    <source>
        <dbReference type="ARBA" id="ARBA00023159"/>
    </source>
</evidence>
<dbReference type="OMA" id="WLAIQTR"/>
<dbReference type="SUPFAM" id="SSF46689">
    <property type="entry name" value="Homeodomain-like"/>
    <property type="match status" value="1"/>
</dbReference>
<gene>
    <name evidence="8" type="ORF">ASPTUDRAFT_43463</name>
</gene>
<dbReference type="Gene3D" id="3.40.10.10">
    <property type="entry name" value="DNA Methylphosphotriester Repair Domain"/>
    <property type="match status" value="1"/>
</dbReference>
<keyword evidence="2" id="KW-0489">Methyltransferase</keyword>
<dbReference type="OrthoDB" id="2447880at2759"/>
<dbReference type="GO" id="GO:0043565">
    <property type="term" value="F:sequence-specific DNA binding"/>
    <property type="evidence" value="ECO:0007669"/>
    <property type="project" value="InterPro"/>
</dbReference>
<dbReference type="InterPro" id="IPR004026">
    <property type="entry name" value="Ada_DNA_repair_Zn-bd"/>
</dbReference>
<feature type="compositionally biased region" description="Pro residues" evidence="6">
    <location>
        <begin position="74"/>
        <end position="85"/>
    </location>
</feature>
<dbReference type="SUPFAM" id="SSF57884">
    <property type="entry name" value="Ada DNA repair protein, N-terminal domain (N-Ada 10)"/>
    <property type="match status" value="1"/>
</dbReference>
<feature type="region of interest" description="Disordered" evidence="6">
    <location>
        <begin position="71"/>
        <end position="93"/>
    </location>
</feature>
<dbReference type="EMBL" id="KV878203">
    <property type="protein sequence ID" value="OJI84400.1"/>
    <property type="molecule type" value="Genomic_DNA"/>
</dbReference>
<dbReference type="GO" id="GO:0032259">
    <property type="term" value="P:methylation"/>
    <property type="evidence" value="ECO:0007669"/>
    <property type="project" value="UniProtKB-KW"/>
</dbReference>
<protein>
    <recommendedName>
        <fullName evidence="7">HTH araC/xylS-type domain-containing protein</fullName>
    </recommendedName>
</protein>
<proteinExistence type="predicted"/>
<dbReference type="InterPro" id="IPR009057">
    <property type="entry name" value="Homeodomain-like_sf"/>
</dbReference>
<keyword evidence="4" id="KW-0010">Activator</keyword>